<protein>
    <submittedName>
        <fullName evidence="8">RNA polymerase sigma-70 factor</fullName>
    </submittedName>
</protein>
<dbReference type="SUPFAM" id="SSF88946">
    <property type="entry name" value="Sigma2 domain of RNA polymerase sigma factors"/>
    <property type="match status" value="1"/>
</dbReference>
<dbReference type="Pfam" id="PF08281">
    <property type="entry name" value="Sigma70_r4_2"/>
    <property type="match status" value="1"/>
</dbReference>
<dbReference type="NCBIfam" id="TIGR02985">
    <property type="entry name" value="Sig70_bacteroi1"/>
    <property type="match status" value="1"/>
</dbReference>
<dbReference type="InterPro" id="IPR014284">
    <property type="entry name" value="RNA_pol_sigma-70_dom"/>
</dbReference>
<evidence type="ECO:0000313" key="8">
    <source>
        <dbReference type="EMBL" id="UNY98539.1"/>
    </source>
</evidence>
<keyword evidence="5" id="KW-0812">Transmembrane</keyword>
<evidence type="ECO:0000313" key="9">
    <source>
        <dbReference type="Proteomes" id="UP000829476"/>
    </source>
</evidence>
<evidence type="ECO:0000256" key="3">
    <source>
        <dbReference type="ARBA" id="ARBA00023082"/>
    </source>
</evidence>
<sequence>MKSIEDEKLLEDLKQDKREALTKLYRMYWDMLFISSYNILKDKEACEEIIQDTFINLWRNRKKLNVQVSFKSYLYASVRYQVFRFIKKRKETFLFEDEVGLENRFQYQSPENELIYEELVKQINSIVEKLPEKCKQVYLLSRNEQLSHKEIAASLKISTKTVENHITKALTILRGSLAIEAISIIMITILINNYLK</sequence>
<evidence type="ECO:0000256" key="1">
    <source>
        <dbReference type="ARBA" id="ARBA00010641"/>
    </source>
</evidence>
<dbReference type="InterPro" id="IPR013324">
    <property type="entry name" value="RNA_pol_sigma_r3/r4-like"/>
</dbReference>
<dbReference type="PANTHER" id="PTHR43133">
    <property type="entry name" value="RNA POLYMERASE ECF-TYPE SIGMA FACTO"/>
    <property type="match status" value="1"/>
</dbReference>
<feature type="domain" description="RNA polymerase sigma factor 70 region 4 type 2" evidence="7">
    <location>
        <begin position="123"/>
        <end position="171"/>
    </location>
</feature>
<keyword evidence="5" id="KW-1133">Transmembrane helix</keyword>
<evidence type="ECO:0000256" key="4">
    <source>
        <dbReference type="ARBA" id="ARBA00023163"/>
    </source>
</evidence>
<dbReference type="InterPro" id="IPR014327">
    <property type="entry name" value="RNA_pol_sigma70_bacteroid"/>
</dbReference>
<keyword evidence="2" id="KW-0805">Transcription regulation</keyword>
<organism evidence="8 9">
    <name type="scientific">Zhouia spongiae</name>
    <dbReference type="NCBI Taxonomy" id="2202721"/>
    <lineage>
        <taxon>Bacteria</taxon>
        <taxon>Pseudomonadati</taxon>
        <taxon>Bacteroidota</taxon>
        <taxon>Flavobacteriia</taxon>
        <taxon>Flavobacteriales</taxon>
        <taxon>Flavobacteriaceae</taxon>
        <taxon>Zhouia</taxon>
    </lineage>
</organism>
<dbReference type="InterPro" id="IPR039425">
    <property type="entry name" value="RNA_pol_sigma-70-like"/>
</dbReference>
<dbReference type="SUPFAM" id="SSF88659">
    <property type="entry name" value="Sigma3 and sigma4 domains of RNA polymerase sigma factors"/>
    <property type="match status" value="1"/>
</dbReference>
<dbReference type="Gene3D" id="1.10.10.10">
    <property type="entry name" value="Winged helix-like DNA-binding domain superfamily/Winged helix DNA-binding domain"/>
    <property type="match status" value="1"/>
</dbReference>
<feature type="domain" description="RNA polymerase sigma-70 region 2" evidence="6">
    <location>
        <begin position="25"/>
        <end position="90"/>
    </location>
</feature>
<evidence type="ECO:0000259" key="6">
    <source>
        <dbReference type="Pfam" id="PF04542"/>
    </source>
</evidence>
<comment type="similarity">
    <text evidence="1">Belongs to the sigma-70 factor family. ECF subfamily.</text>
</comment>
<dbReference type="InterPro" id="IPR013249">
    <property type="entry name" value="RNA_pol_sigma70_r4_t2"/>
</dbReference>
<dbReference type="InterPro" id="IPR007627">
    <property type="entry name" value="RNA_pol_sigma70_r2"/>
</dbReference>
<evidence type="ECO:0000256" key="2">
    <source>
        <dbReference type="ARBA" id="ARBA00023015"/>
    </source>
</evidence>
<gene>
    <name evidence="8" type="ORF">MQE36_15845</name>
</gene>
<dbReference type="PANTHER" id="PTHR43133:SF46">
    <property type="entry name" value="RNA POLYMERASE SIGMA-70 FACTOR ECF SUBFAMILY"/>
    <property type="match status" value="1"/>
</dbReference>
<dbReference type="InterPro" id="IPR036388">
    <property type="entry name" value="WH-like_DNA-bd_sf"/>
</dbReference>
<keyword evidence="4" id="KW-0804">Transcription</keyword>
<reference evidence="8 9" key="1">
    <citation type="journal article" date="2018" name="Int. J. Syst. Evol. Microbiol.">
        <title>Zhouia spongiae sp. nov., isolated from a marine sponge.</title>
        <authorList>
            <person name="Zhuang L."/>
            <person name="Lin B."/>
            <person name="Qin F."/>
            <person name="Luo L."/>
        </authorList>
    </citation>
    <scope>NUCLEOTIDE SEQUENCE [LARGE SCALE GENOMIC DNA]</scope>
    <source>
        <strain evidence="8 9">HN-Y44</strain>
    </source>
</reference>
<keyword evidence="5" id="KW-0472">Membrane</keyword>
<keyword evidence="9" id="KW-1185">Reference proteome</keyword>
<proteinExistence type="inferred from homology"/>
<evidence type="ECO:0000256" key="5">
    <source>
        <dbReference type="SAM" id="Phobius"/>
    </source>
</evidence>
<dbReference type="EMBL" id="CP094326">
    <property type="protein sequence ID" value="UNY98539.1"/>
    <property type="molecule type" value="Genomic_DNA"/>
</dbReference>
<feature type="transmembrane region" description="Helical" evidence="5">
    <location>
        <begin position="177"/>
        <end position="195"/>
    </location>
</feature>
<dbReference type="Proteomes" id="UP000829476">
    <property type="component" value="Chromosome"/>
</dbReference>
<dbReference type="RefSeq" id="WP_242936945.1">
    <property type="nucleotide sequence ID" value="NZ_CP094326.1"/>
</dbReference>
<dbReference type="InterPro" id="IPR013325">
    <property type="entry name" value="RNA_pol_sigma_r2"/>
</dbReference>
<keyword evidence="3" id="KW-0731">Sigma factor</keyword>
<dbReference type="Gene3D" id="1.10.1740.10">
    <property type="match status" value="1"/>
</dbReference>
<evidence type="ECO:0000259" key="7">
    <source>
        <dbReference type="Pfam" id="PF08281"/>
    </source>
</evidence>
<dbReference type="NCBIfam" id="TIGR02937">
    <property type="entry name" value="sigma70-ECF"/>
    <property type="match status" value="1"/>
</dbReference>
<name>A0ABY3YL67_9FLAO</name>
<accession>A0ABY3YL67</accession>
<dbReference type="Pfam" id="PF04542">
    <property type="entry name" value="Sigma70_r2"/>
    <property type="match status" value="1"/>
</dbReference>